<dbReference type="OrthoDB" id="4544at2759"/>
<dbReference type="AlphaFoldDB" id="A0A2V3J073"/>
<feature type="region of interest" description="Disordered" evidence="1">
    <location>
        <begin position="49"/>
        <end position="140"/>
    </location>
</feature>
<sequence length="425" mass="47522">MPAAKFNTSETPALASTTLTPFAAFASPTVFQPLAKPLNHPRSLCVFANAKRSSSNQKRASKNKRVAAKKKTTTEKPPPPSQPKTSSASADEDLQREKASGASGDATPHRATAEPSFRQLENPEQDPLDAPTEPLTPLPQLTREEISALRFDVKSTPDEVIEYFADARRSKDFEAIVVANRDFVTENVLYRFTSAILQVDTRDKNIETREEEARNMRQLRKELIAHCWSYDFLLKLGVQKAEARLLNVLKGGNIKSDVDRYCGRTTMDVDSFWIVVFAAVAAWEERGRENEELANVDMQKSLAVAADACKTLPSVNRYLSPSLKAVQNILTSTDPDVQTNVVAELDDETIAQLCTFTEQVRLLPTPAYGALVRRLRSIRDYIRADRYGIEPTYLEPFRFVPAEVRRESRLVSFTKAGNALKQNQV</sequence>
<evidence type="ECO:0000256" key="1">
    <source>
        <dbReference type="SAM" id="MobiDB-lite"/>
    </source>
</evidence>
<protein>
    <submittedName>
        <fullName evidence="2">Uncharacterized protein</fullName>
    </submittedName>
</protein>
<organism evidence="2 3">
    <name type="scientific">Gracilariopsis chorda</name>
    <dbReference type="NCBI Taxonomy" id="448386"/>
    <lineage>
        <taxon>Eukaryota</taxon>
        <taxon>Rhodophyta</taxon>
        <taxon>Florideophyceae</taxon>
        <taxon>Rhodymeniophycidae</taxon>
        <taxon>Gracilariales</taxon>
        <taxon>Gracilariaceae</taxon>
        <taxon>Gracilariopsis</taxon>
    </lineage>
</organism>
<comment type="caution">
    <text evidence="2">The sequence shown here is derived from an EMBL/GenBank/DDBJ whole genome shotgun (WGS) entry which is preliminary data.</text>
</comment>
<feature type="compositionally biased region" description="Basic residues" evidence="1">
    <location>
        <begin position="59"/>
        <end position="71"/>
    </location>
</feature>
<evidence type="ECO:0000313" key="2">
    <source>
        <dbReference type="EMBL" id="PXF47812.1"/>
    </source>
</evidence>
<reference evidence="2 3" key="1">
    <citation type="journal article" date="2018" name="Mol. Biol. Evol.">
        <title>Analysis of the draft genome of the red seaweed Gracilariopsis chorda provides insights into genome size evolution in Rhodophyta.</title>
        <authorList>
            <person name="Lee J."/>
            <person name="Yang E.C."/>
            <person name="Graf L."/>
            <person name="Yang J.H."/>
            <person name="Qiu H."/>
            <person name="Zel Zion U."/>
            <person name="Chan C.X."/>
            <person name="Stephens T.G."/>
            <person name="Weber A.P.M."/>
            <person name="Boo G.H."/>
            <person name="Boo S.M."/>
            <person name="Kim K.M."/>
            <person name="Shin Y."/>
            <person name="Jung M."/>
            <person name="Lee S.J."/>
            <person name="Yim H.S."/>
            <person name="Lee J.H."/>
            <person name="Bhattacharya D."/>
            <person name="Yoon H.S."/>
        </authorList>
    </citation>
    <scope>NUCLEOTIDE SEQUENCE [LARGE SCALE GENOMIC DNA]</scope>
    <source>
        <strain evidence="2 3">SKKU-2015</strain>
        <tissue evidence="2">Whole body</tissue>
    </source>
</reference>
<gene>
    <name evidence="2" type="ORF">BWQ96_02494</name>
</gene>
<accession>A0A2V3J073</accession>
<dbReference type="EMBL" id="NBIV01000020">
    <property type="protein sequence ID" value="PXF47812.1"/>
    <property type="molecule type" value="Genomic_DNA"/>
</dbReference>
<proteinExistence type="predicted"/>
<keyword evidence="3" id="KW-1185">Reference proteome</keyword>
<name>A0A2V3J073_9FLOR</name>
<feature type="compositionally biased region" description="Low complexity" evidence="1">
    <location>
        <begin position="131"/>
        <end position="140"/>
    </location>
</feature>
<dbReference type="Proteomes" id="UP000247409">
    <property type="component" value="Unassembled WGS sequence"/>
</dbReference>
<evidence type="ECO:0000313" key="3">
    <source>
        <dbReference type="Proteomes" id="UP000247409"/>
    </source>
</evidence>